<comment type="caution">
    <text evidence="9">The sequence shown here is derived from an EMBL/GenBank/DDBJ whole genome shotgun (WGS) entry which is preliminary data.</text>
</comment>
<dbReference type="SUPFAM" id="SSF57701">
    <property type="entry name" value="Zn2/Cys6 DNA-binding domain"/>
    <property type="match status" value="1"/>
</dbReference>
<accession>A0A9P6VM79</accession>
<sequence length="694" mass="77808">MAACDICHRRKVKCDSEGPHPCSRCSGTSLQCTFKLADAHKVRRRRKRASITSHSSQDSFQPVQIAPNVASMKPHLTASSKAPPLHNLVHSGSQTPQTFVPTMEDIVEEELSRTALTQFYQRGITGDLPWFPYKDGHDIRIAFIGTSASNLAQLVQGELNAHNNHDASLHFPFPSIRPPMPWKPHKEQPLVKWYSKVAENAGALPTKEVRDDLVNSFFEKIHPGFAIVDEIEFRTRYADPENPPPLLLLQSVLLAGAHVSQHPKIAESRSLVKMALFRRAKALFDMHFENDRMNLVQSALLFTWHFEGPDDVSSNAYYWVGIACRVAFGLGMHRDLGPSSSTRMPLGDTRIYRRIWWTLVQVDILASLHHGRPPMIDPDDFDQTPLNADDFIEYCGHRNQNININYCIQNSSLCTIIISVLKLSSPGSLRRCRLSPNLLETQKAPLDSRLVGWYLRLPSSLLDASSKRSDFWALQIQLHYNLTLLHLHRITIDTNHSSNNNHSSLDQQKSLSTRHTAALSIARLFDDIITMEAIERCSFTSLTALLSAAIQMSYEARSASSNGEVVLAIQSQNRLENMLPAMTAIAAYWPSAEAIDSIFRKLSIEVKEQMKSHFSRLESMRDDYAASATPEVTSTIDQVTELASWDPNFNGSLAAGWSNIFGVGDANPFENFEPLGLMDSWLTMPTAENSRNVG</sequence>
<dbReference type="Gene3D" id="4.10.240.10">
    <property type="entry name" value="Zn(2)-C6 fungal-type DNA-binding domain"/>
    <property type="match status" value="1"/>
</dbReference>
<keyword evidence="5" id="KW-0804">Transcription</keyword>
<evidence type="ECO:0000259" key="8">
    <source>
        <dbReference type="PROSITE" id="PS50048"/>
    </source>
</evidence>
<name>A0A9P6VM79_9HELO</name>
<organism evidence="9 10">
    <name type="scientific">Hyphodiscus hymeniophilus</name>
    <dbReference type="NCBI Taxonomy" id="353542"/>
    <lineage>
        <taxon>Eukaryota</taxon>
        <taxon>Fungi</taxon>
        <taxon>Dikarya</taxon>
        <taxon>Ascomycota</taxon>
        <taxon>Pezizomycotina</taxon>
        <taxon>Leotiomycetes</taxon>
        <taxon>Helotiales</taxon>
        <taxon>Hyphodiscaceae</taxon>
        <taxon>Hyphodiscus</taxon>
    </lineage>
</organism>
<dbReference type="GO" id="GO:0000981">
    <property type="term" value="F:DNA-binding transcription factor activity, RNA polymerase II-specific"/>
    <property type="evidence" value="ECO:0007669"/>
    <property type="project" value="InterPro"/>
</dbReference>
<evidence type="ECO:0000256" key="5">
    <source>
        <dbReference type="ARBA" id="ARBA00023163"/>
    </source>
</evidence>
<gene>
    <name evidence="9" type="ORF">D0Z07_2472</name>
</gene>
<evidence type="ECO:0000256" key="6">
    <source>
        <dbReference type="ARBA" id="ARBA00023242"/>
    </source>
</evidence>
<keyword evidence="6" id="KW-0539">Nucleus</keyword>
<evidence type="ECO:0000256" key="7">
    <source>
        <dbReference type="SAM" id="MobiDB-lite"/>
    </source>
</evidence>
<dbReference type="CDD" id="cd00067">
    <property type="entry name" value="GAL4"/>
    <property type="match status" value="1"/>
</dbReference>
<evidence type="ECO:0000256" key="1">
    <source>
        <dbReference type="ARBA" id="ARBA00022723"/>
    </source>
</evidence>
<dbReference type="InterPro" id="IPR036864">
    <property type="entry name" value="Zn2-C6_fun-type_DNA-bd_sf"/>
</dbReference>
<feature type="region of interest" description="Disordered" evidence="7">
    <location>
        <begin position="75"/>
        <end position="97"/>
    </location>
</feature>
<feature type="domain" description="Zn(2)-C6 fungal-type" evidence="8">
    <location>
        <begin position="3"/>
        <end position="34"/>
    </location>
</feature>
<dbReference type="AlphaFoldDB" id="A0A9P6VM79"/>
<dbReference type="InterPro" id="IPR007219">
    <property type="entry name" value="XnlR_reg_dom"/>
</dbReference>
<dbReference type="PANTHER" id="PTHR47171:SF4">
    <property type="entry name" value="ACETAMIDASE REGULATORY PROTEIN"/>
    <property type="match status" value="1"/>
</dbReference>
<keyword evidence="2" id="KW-0862">Zinc</keyword>
<evidence type="ECO:0000256" key="2">
    <source>
        <dbReference type="ARBA" id="ARBA00022833"/>
    </source>
</evidence>
<evidence type="ECO:0000256" key="3">
    <source>
        <dbReference type="ARBA" id="ARBA00023015"/>
    </source>
</evidence>
<feature type="compositionally biased region" description="Polar residues" evidence="7">
    <location>
        <begin position="50"/>
        <end position="62"/>
    </location>
</feature>
<keyword evidence="4" id="KW-0238">DNA-binding</keyword>
<evidence type="ECO:0000313" key="10">
    <source>
        <dbReference type="Proteomes" id="UP000785200"/>
    </source>
</evidence>
<reference evidence="9" key="1">
    <citation type="submission" date="2019-07" db="EMBL/GenBank/DDBJ databases">
        <title>Hyphodiscus hymeniophilus genome sequencing and assembly.</title>
        <authorList>
            <person name="Kramer G."/>
            <person name="Nodwell J."/>
        </authorList>
    </citation>
    <scope>NUCLEOTIDE SEQUENCE</scope>
    <source>
        <strain evidence="9">ATCC 34498</strain>
    </source>
</reference>
<dbReference type="Pfam" id="PF04082">
    <property type="entry name" value="Fungal_trans"/>
    <property type="match status" value="1"/>
</dbReference>
<dbReference type="Pfam" id="PF00172">
    <property type="entry name" value="Zn_clus"/>
    <property type="match status" value="1"/>
</dbReference>
<dbReference type="GO" id="GO:0008270">
    <property type="term" value="F:zinc ion binding"/>
    <property type="evidence" value="ECO:0007669"/>
    <property type="project" value="InterPro"/>
</dbReference>
<dbReference type="InterPro" id="IPR001138">
    <property type="entry name" value="Zn2Cys6_DnaBD"/>
</dbReference>
<dbReference type="Proteomes" id="UP000785200">
    <property type="component" value="Unassembled WGS sequence"/>
</dbReference>
<dbReference type="EMBL" id="VNKQ01000005">
    <property type="protein sequence ID" value="KAG0650901.1"/>
    <property type="molecule type" value="Genomic_DNA"/>
</dbReference>
<dbReference type="PROSITE" id="PS00463">
    <property type="entry name" value="ZN2_CY6_FUNGAL_1"/>
    <property type="match status" value="1"/>
</dbReference>
<keyword evidence="3" id="KW-0805">Transcription regulation</keyword>
<dbReference type="GO" id="GO:0006351">
    <property type="term" value="P:DNA-templated transcription"/>
    <property type="evidence" value="ECO:0007669"/>
    <property type="project" value="InterPro"/>
</dbReference>
<evidence type="ECO:0000313" key="9">
    <source>
        <dbReference type="EMBL" id="KAG0650901.1"/>
    </source>
</evidence>
<dbReference type="GO" id="GO:0003677">
    <property type="term" value="F:DNA binding"/>
    <property type="evidence" value="ECO:0007669"/>
    <property type="project" value="UniProtKB-KW"/>
</dbReference>
<keyword evidence="1" id="KW-0479">Metal-binding</keyword>
<dbReference type="OrthoDB" id="39175at2759"/>
<dbReference type="SMART" id="SM00906">
    <property type="entry name" value="Fungal_trans"/>
    <property type="match status" value="1"/>
</dbReference>
<proteinExistence type="predicted"/>
<keyword evidence="10" id="KW-1185">Reference proteome</keyword>
<dbReference type="PANTHER" id="PTHR47171">
    <property type="entry name" value="FARA-RELATED"/>
    <property type="match status" value="1"/>
</dbReference>
<dbReference type="PROSITE" id="PS50048">
    <property type="entry name" value="ZN2_CY6_FUNGAL_2"/>
    <property type="match status" value="1"/>
</dbReference>
<feature type="region of interest" description="Disordered" evidence="7">
    <location>
        <begin position="45"/>
        <end position="64"/>
    </location>
</feature>
<protein>
    <submittedName>
        <fullName evidence="9">Acetamidase regulatory</fullName>
    </submittedName>
</protein>
<evidence type="ECO:0000256" key="4">
    <source>
        <dbReference type="ARBA" id="ARBA00023125"/>
    </source>
</evidence>
<dbReference type="InterPro" id="IPR052073">
    <property type="entry name" value="Amide_Lactam_Regulators"/>
</dbReference>
<dbReference type="CDD" id="cd12148">
    <property type="entry name" value="fungal_TF_MHR"/>
    <property type="match status" value="1"/>
</dbReference>
<dbReference type="SMART" id="SM00066">
    <property type="entry name" value="GAL4"/>
    <property type="match status" value="1"/>
</dbReference>